<reference evidence="2 3" key="1">
    <citation type="submission" date="2017-11" db="EMBL/GenBank/DDBJ databases">
        <title>De novo assembly and phasing of dikaryotic genomes from two isolates of Puccinia coronata f. sp. avenae, the causal agent of oat crown rust.</title>
        <authorList>
            <person name="Miller M.E."/>
            <person name="Zhang Y."/>
            <person name="Omidvar V."/>
            <person name="Sperschneider J."/>
            <person name="Schwessinger B."/>
            <person name="Raley C."/>
            <person name="Palmer J.M."/>
            <person name="Garnica D."/>
            <person name="Upadhyaya N."/>
            <person name="Rathjen J."/>
            <person name="Taylor J.M."/>
            <person name="Park R.F."/>
            <person name="Dodds P.N."/>
            <person name="Hirsch C.D."/>
            <person name="Kianian S.F."/>
            <person name="Figueroa M."/>
        </authorList>
    </citation>
    <scope>NUCLEOTIDE SEQUENCE [LARGE SCALE GENOMIC DNA]</scope>
    <source>
        <strain evidence="2">12NC29</strain>
    </source>
</reference>
<dbReference type="OrthoDB" id="2506774at2759"/>
<protein>
    <submittedName>
        <fullName evidence="2">Uncharacterized protein</fullName>
    </submittedName>
</protein>
<evidence type="ECO:0000313" key="2">
    <source>
        <dbReference type="EMBL" id="PLW07672.1"/>
    </source>
</evidence>
<feature type="coiled-coil region" evidence="1">
    <location>
        <begin position="130"/>
        <end position="159"/>
    </location>
</feature>
<dbReference type="Proteomes" id="UP000235388">
    <property type="component" value="Unassembled WGS sequence"/>
</dbReference>
<keyword evidence="1" id="KW-0175">Coiled coil</keyword>
<sequence>MSSSASKDEALPASLELLGRRHRNAHLSPKQTARLSNRLLMVAKVVRSEQLAVEIHTDLGAQYQLCTIGGFSEFLPSKKDMAADRAASNDIAKRMAESEARMVQAAQDMAKAICNQGNEATSSKPNMRALQLREKELDVKKKEIEVAQQELVANQQKKQAGAFE</sequence>
<name>A0A2N5S368_9BASI</name>
<accession>A0A2N5S368</accession>
<comment type="caution">
    <text evidence="2">The sequence shown here is derived from an EMBL/GenBank/DDBJ whole genome shotgun (WGS) entry which is preliminary data.</text>
</comment>
<evidence type="ECO:0000313" key="3">
    <source>
        <dbReference type="Proteomes" id="UP000235388"/>
    </source>
</evidence>
<evidence type="ECO:0000256" key="1">
    <source>
        <dbReference type="SAM" id="Coils"/>
    </source>
</evidence>
<organism evidence="2 3">
    <name type="scientific">Puccinia coronata f. sp. avenae</name>
    <dbReference type="NCBI Taxonomy" id="200324"/>
    <lineage>
        <taxon>Eukaryota</taxon>
        <taxon>Fungi</taxon>
        <taxon>Dikarya</taxon>
        <taxon>Basidiomycota</taxon>
        <taxon>Pucciniomycotina</taxon>
        <taxon>Pucciniomycetes</taxon>
        <taxon>Pucciniales</taxon>
        <taxon>Pucciniaceae</taxon>
        <taxon>Puccinia</taxon>
    </lineage>
</organism>
<keyword evidence="3" id="KW-1185">Reference proteome</keyword>
<gene>
    <name evidence="2" type="ORF">PCANC_27013</name>
</gene>
<dbReference type="EMBL" id="PGCJ01001210">
    <property type="protein sequence ID" value="PLW07672.1"/>
    <property type="molecule type" value="Genomic_DNA"/>
</dbReference>
<dbReference type="AlphaFoldDB" id="A0A2N5S368"/>
<proteinExistence type="predicted"/>